<reference evidence="1" key="2">
    <citation type="journal article" date="2015" name="Fish Shellfish Immunol.">
        <title>Early steps in the European eel (Anguilla anguilla)-Vibrio vulnificus interaction in the gills: Role of the RtxA13 toxin.</title>
        <authorList>
            <person name="Callol A."/>
            <person name="Pajuelo D."/>
            <person name="Ebbesson L."/>
            <person name="Teles M."/>
            <person name="MacKenzie S."/>
            <person name="Amaro C."/>
        </authorList>
    </citation>
    <scope>NUCLEOTIDE SEQUENCE</scope>
</reference>
<organism evidence="1">
    <name type="scientific">Anguilla anguilla</name>
    <name type="common">European freshwater eel</name>
    <name type="synonym">Muraena anguilla</name>
    <dbReference type="NCBI Taxonomy" id="7936"/>
    <lineage>
        <taxon>Eukaryota</taxon>
        <taxon>Metazoa</taxon>
        <taxon>Chordata</taxon>
        <taxon>Craniata</taxon>
        <taxon>Vertebrata</taxon>
        <taxon>Euteleostomi</taxon>
        <taxon>Actinopterygii</taxon>
        <taxon>Neopterygii</taxon>
        <taxon>Teleostei</taxon>
        <taxon>Anguilliformes</taxon>
        <taxon>Anguillidae</taxon>
        <taxon>Anguilla</taxon>
    </lineage>
</organism>
<evidence type="ECO:0000313" key="1">
    <source>
        <dbReference type="EMBL" id="JAH13467.1"/>
    </source>
</evidence>
<dbReference type="AlphaFoldDB" id="A0A0E9QAB3"/>
<accession>A0A0E9QAB3</accession>
<name>A0A0E9QAB3_ANGAN</name>
<dbReference type="EMBL" id="GBXM01095110">
    <property type="protein sequence ID" value="JAH13467.1"/>
    <property type="molecule type" value="Transcribed_RNA"/>
</dbReference>
<reference evidence="1" key="1">
    <citation type="submission" date="2014-11" db="EMBL/GenBank/DDBJ databases">
        <authorList>
            <person name="Amaro Gonzalez C."/>
        </authorList>
    </citation>
    <scope>NUCLEOTIDE SEQUENCE</scope>
</reference>
<protein>
    <submittedName>
        <fullName evidence="1">Uncharacterized protein</fullName>
    </submittedName>
</protein>
<sequence length="38" mass="4277">MKGGHILFVLTYESDICQILCTEDDYSASFQVKAILHS</sequence>
<proteinExistence type="predicted"/>